<protein>
    <submittedName>
        <fullName evidence="3">Uncharacterized protein</fullName>
    </submittedName>
</protein>
<evidence type="ECO:0000256" key="2">
    <source>
        <dbReference type="SAM" id="Phobius"/>
    </source>
</evidence>
<keyword evidence="4" id="KW-1185">Reference proteome</keyword>
<evidence type="ECO:0000313" key="4">
    <source>
        <dbReference type="Proteomes" id="UP000812966"/>
    </source>
</evidence>
<evidence type="ECO:0000313" key="3">
    <source>
        <dbReference type="EMBL" id="KAG7536011.1"/>
    </source>
</evidence>
<accession>A0A8K0JML9</accession>
<evidence type="ECO:0000256" key="1">
    <source>
        <dbReference type="SAM" id="MobiDB-lite"/>
    </source>
</evidence>
<sequence length="177" mass="19082">MRHGATILAIIALYGVIAYLLGIPLPPQPWRSYFGLAALEAFLLCYNSPVVERMNGARTVDGYTDEQNALVRSIEVEKTRRVYMTLVMVCSVLGETAVLCCHDGAWIGPQTDIQKFTAIITGMLHGIACLGPSIAISEDRIQPLEAALAESLSPTAPVEPITTSAQPDLEAGLVEKQ</sequence>
<gene>
    <name evidence="3" type="ORF">FFLO_03531</name>
</gene>
<feature type="transmembrane region" description="Helical" evidence="2">
    <location>
        <begin position="7"/>
        <end position="26"/>
    </location>
</feature>
<dbReference type="AlphaFoldDB" id="A0A8K0JML9"/>
<reference evidence="3" key="1">
    <citation type="submission" date="2020-04" db="EMBL/GenBank/DDBJ databases">
        <title>Analysis of mating type loci in Filobasidium floriforme.</title>
        <authorList>
            <person name="Nowrousian M."/>
        </authorList>
    </citation>
    <scope>NUCLEOTIDE SEQUENCE</scope>
    <source>
        <strain evidence="3">CBS 6242</strain>
    </source>
</reference>
<keyword evidence="2" id="KW-0472">Membrane</keyword>
<name>A0A8K0JML9_9TREE</name>
<comment type="caution">
    <text evidence="3">The sequence shown here is derived from an EMBL/GenBank/DDBJ whole genome shotgun (WGS) entry which is preliminary data.</text>
</comment>
<feature type="region of interest" description="Disordered" evidence="1">
    <location>
        <begin position="154"/>
        <end position="177"/>
    </location>
</feature>
<proteinExistence type="predicted"/>
<keyword evidence="2" id="KW-1133">Transmembrane helix</keyword>
<keyword evidence="2" id="KW-0812">Transmembrane</keyword>
<dbReference type="Proteomes" id="UP000812966">
    <property type="component" value="Unassembled WGS sequence"/>
</dbReference>
<dbReference type="EMBL" id="JABELV010000065">
    <property type="protein sequence ID" value="KAG7536011.1"/>
    <property type="molecule type" value="Genomic_DNA"/>
</dbReference>
<organism evidence="3 4">
    <name type="scientific">Filobasidium floriforme</name>
    <dbReference type="NCBI Taxonomy" id="5210"/>
    <lineage>
        <taxon>Eukaryota</taxon>
        <taxon>Fungi</taxon>
        <taxon>Dikarya</taxon>
        <taxon>Basidiomycota</taxon>
        <taxon>Agaricomycotina</taxon>
        <taxon>Tremellomycetes</taxon>
        <taxon>Filobasidiales</taxon>
        <taxon>Filobasidiaceae</taxon>
        <taxon>Filobasidium</taxon>
    </lineage>
</organism>